<evidence type="ECO:0000313" key="3">
    <source>
        <dbReference type="Proteomes" id="UP001151760"/>
    </source>
</evidence>
<gene>
    <name evidence="2" type="ORF">Tco_0804826</name>
</gene>
<comment type="caution">
    <text evidence="2">The sequence shown here is derived from an EMBL/GenBank/DDBJ whole genome shotgun (WGS) entry which is preliminary data.</text>
</comment>
<sequence>MVTNPKSLPSWFSLLFQNPHGANSPKHSIEEITSIKTEENNFNQGTCKTKGQKPAIPNGKFNTDMLQNLLLLKQLLLPVLEPLPGPKAFNHDTEVTKDKMPPANNGSTEDVQPPVVQIQSRNPNPHPESQYLPPVNLALPELTPTRMTFRASRSYQSLKPNRYCYTRRPSNGGKFPISPADFVMIMEEDHPSLAKEAITIQPGPDFKNTQLIYDHMTANKIDSHRNGFMSILKSPLVSIPWALRLKGTFTRGTNSLPGSIMTTSVHTKIALPSSLSNLSHSCENQTAQFSLFFLAEVEQSDVPSNSLTPLRQTLDFTQRLRLLS</sequence>
<accession>A0ABQ5A754</accession>
<feature type="region of interest" description="Disordered" evidence="1">
    <location>
        <begin position="90"/>
        <end position="111"/>
    </location>
</feature>
<reference evidence="2" key="2">
    <citation type="submission" date="2022-01" db="EMBL/GenBank/DDBJ databases">
        <authorList>
            <person name="Yamashiro T."/>
            <person name="Shiraishi A."/>
            <person name="Satake H."/>
            <person name="Nakayama K."/>
        </authorList>
    </citation>
    <scope>NUCLEOTIDE SEQUENCE</scope>
</reference>
<dbReference type="EMBL" id="BQNB010011996">
    <property type="protein sequence ID" value="GJS97858.1"/>
    <property type="molecule type" value="Genomic_DNA"/>
</dbReference>
<proteinExistence type="predicted"/>
<evidence type="ECO:0000313" key="2">
    <source>
        <dbReference type="EMBL" id="GJS97858.1"/>
    </source>
</evidence>
<keyword evidence="3" id="KW-1185">Reference proteome</keyword>
<name>A0ABQ5A754_9ASTR</name>
<dbReference type="Proteomes" id="UP001151760">
    <property type="component" value="Unassembled WGS sequence"/>
</dbReference>
<feature type="compositionally biased region" description="Basic and acidic residues" evidence="1">
    <location>
        <begin position="90"/>
        <end position="100"/>
    </location>
</feature>
<protein>
    <submittedName>
        <fullName evidence="2">Uncharacterized protein</fullName>
    </submittedName>
</protein>
<organism evidence="2 3">
    <name type="scientific">Tanacetum coccineum</name>
    <dbReference type="NCBI Taxonomy" id="301880"/>
    <lineage>
        <taxon>Eukaryota</taxon>
        <taxon>Viridiplantae</taxon>
        <taxon>Streptophyta</taxon>
        <taxon>Embryophyta</taxon>
        <taxon>Tracheophyta</taxon>
        <taxon>Spermatophyta</taxon>
        <taxon>Magnoliopsida</taxon>
        <taxon>eudicotyledons</taxon>
        <taxon>Gunneridae</taxon>
        <taxon>Pentapetalae</taxon>
        <taxon>asterids</taxon>
        <taxon>campanulids</taxon>
        <taxon>Asterales</taxon>
        <taxon>Asteraceae</taxon>
        <taxon>Asteroideae</taxon>
        <taxon>Anthemideae</taxon>
        <taxon>Anthemidinae</taxon>
        <taxon>Tanacetum</taxon>
    </lineage>
</organism>
<evidence type="ECO:0000256" key="1">
    <source>
        <dbReference type="SAM" id="MobiDB-lite"/>
    </source>
</evidence>
<reference evidence="2" key="1">
    <citation type="journal article" date="2022" name="Int. J. Mol. Sci.">
        <title>Draft Genome of Tanacetum Coccineum: Genomic Comparison of Closely Related Tanacetum-Family Plants.</title>
        <authorList>
            <person name="Yamashiro T."/>
            <person name="Shiraishi A."/>
            <person name="Nakayama K."/>
            <person name="Satake H."/>
        </authorList>
    </citation>
    <scope>NUCLEOTIDE SEQUENCE</scope>
</reference>